<sequence length="99" mass="10338">MTPTYAAAVPGRRRRTLVALPQGTAPPGVPAPGAPPTGTVRQEPEPVQDPPIYRELLGAWAERGRTLPGRPDPEWVRLTAPTVAPGGFSGSPGPRGDGR</sequence>
<feature type="compositionally biased region" description="Gly residues" evidence="1">
    <location>
        <begin position="87"/>
        <end position="99"/>
    </location>
</feature>
<dbReference type="AlphaFoldDB" id="A0A3Q9KXQ8"/>
<gene>
    <name evidence="3" type="ORF">DDJ31_06630</name>
    <name evidence="2" type="ORF">ELQ87_32630</name>
</gene>
<dbReference type="EMBL" id="CP034687">
    <property type="protein sequence ID" value="AZS88462.1"/>
    <property type="molecule type" value="Genomic_DNA"/>
</dbReference>
<accession>A0A3Q9KXQ8</accession>
<dbReference type="OrthoDB" id="4238817at2"/>
<reference evidence="2 4" key="2">
    <citation type="submission" date="2018-12" db="EMBL/GenBank/DDBJ databases">
        <title>Streptomyces griseoviridis F1-27 complete genome.</title>
        <authorList>
            <person name="Mariita R.M."/>
            <person name="Sello J.K."/>
        </authorList>
    </citation>
    <scope>NUCLEOTIDE SEQUENCE [LARGE SCALE GENOMIC DNA]</scope>
    <source>
        <strain evidence="2 4">F1-27</strain>
    </source>
</reference>
<evidence type="ECO:0000313" key="3">
    <source>
        <dbReference type="EMBL" id="QCN84697.1"/>
    </source>
</evidence>
<evidence type="ECO:0000256" key="1">
    <source>
        <dbReference type="SAM" id="MobiDB-lite"/>
    </source>
</evidence>
<dbReference type="Proteomes" id="UP000501753">
    <property type="component" value="Chromosome"/>
</dbReference>
<proteinExistence type="predicted"/>
<feature type="region of interest" description="Disordered" evidence="1">
    <location>
        <begin position="65"/>
        <end position="99"/>
    </location>
</feature>
<evidence type="ECO:0000313" key="4">
    <source>
        <dbReference type="Proteomes" id="UP000271291"/>
    </source>
</evidence>
<protein>
    <submittedName>
        <fullName evidence="2">Uncharacterized protein</fullName>
    </submittedName>
</protein>
<reference evidence="3 5" key="1">
    <citation type="submission" date="2018-04" db="EMBL/GenBank/DDBJ databases">
        <title>Complete genome sequences of Streptomyces griseoviridis K61 and characterization of antagonistic properties of biological control agents.</title>
        <authorList>
            <person name="Mariita R.M."/>
            <person name="Sello J.K."/>
        </authorList>
    </citation>
    <scope>NUCLEOTIDE SEQUENCE [LARGE SCALE GENOMIC DNA]</scope>
    <source>
        <strain evidence="3 5">K61</strain>
    </source>
</reference>
<keyword evidence="5" id="KW-1185">Reference proteome</keyword>
<dbReference type="RefSeq" id="WP_127181236.1">
    <property type="nucleotide sequence ID" value="NZ_CP029078.1"/>
</dbReference>
<name>A0A3Q9KXQ8_STRGD</name>
<dbReference type="Proteomes" id="UP000271291">
    <property type="component" value="Chromosome"/>
</dbReference>
<dbReference type="KEGG" id="sgd:ELQ87_32630"/>
<evidence type="ECO:0000313" key="5">
    <source>
        <dbReference type="Proteomes" id="UP000501753"/>
    </source>
</evidence>
<dbReference type="EMBL" id="CP029078">
    <property type="protein sequence ID" value="QCN84697.1"/>
    <property type="molecule type" value="Genomic_DNA"/>
</dbReference>
<organism evidence="2 4">
    <name type="scientific">Streptomyces griseoviridis</name>
    <dbReference type="NCBI Taxonomy" id="45398"/>
    <lineage>
        <taxon>Bacteria</taxon>
        <taxon>Bacillati</taxon>
        <taxon>Actinomycetota</taxon>
        <taxon>Actinomycetes</taxon>
        <taxon>Kitasatosporales</taxon>
        <taxon>Streptomycetaceae</taxon>
        <taxon>Streptomyces</taxon>
    </lineage>
</organism>
<evidence type="ECO:0000313" key="2">
    <source>
        <dbReference type="EMBL" id="AZS88462.1"/>
    </source>
</evidence>
<feature type="region of interest" description="Disordered" evidence="1">
    <location>
        <begin position="20"/>
        <end position="49"/>
    </location>
</feature>